<dbReference type="AlphaFoldDB" id="A0A8D8ZEC5"/>
<evidence type="ECO:0000256" key="1">
    <source>
        <dbReference type="SAM" id="Coils"/>
    </source>
</evidence>
<sequence>MREGYLNLQKLNQIAQDHLRTKQDHLLSLQEQVKEKVKNMKQEEERRNERQMAIQSIIEMKRKAKVLKLKTSLCEKNIETRRTTQEQSKAEHKRSEDKLRNPDDTRTYELMNQRDYLEIELTEFQDKAKDYKMKMAKYDISRRNRNNSKTSNKKKTT</sequence>
<name>A0A8D8ZEC5_9HEMI</name>
<feature type="region of interest" description="Disordered" evidence="2">
    <location>
        <begin position="78"/>
        <end position="107"/>
    </location>
</feature>
<evidence type="ECO:0000313" key="3">
    <source>
        <dbReference type="EMBL" id="CAG6744781.1"/>
    </source>
</evidence>
<evidence type="ECO:0000256" key="2">
    <source>
        <dbReference type="SAM" id="MobiDB-lite"/>
    </source>
</evidence>
<accession>A0A8D8ZEC5</accession>
<keyword evidence="1" id="KW-0175">Coiled coil</keyword>
<feature type="compositionally biased region" description="Basic residues" evidence="2">
    <location>
        <begin position="143"/>
        <end position="157"/>
    </location>
</feature>
<reference evidence="3" key="1">
    <citation type="submission" date="2021-05" db="EMBL/GenBank/DDBJ databases">
        <authorList>
            <person name="Alioto T."/>
            <person name="Alioto T."/>
            <person name="Gomez Garrido J."/>
        </authorList>
    </citation>
    <scope>NUCLEOTIDE SEQUENCE</scope>
</reference>
<proteinExistence type="predicted"/>
<protein>
    <submittedName>
        <fullName evidence="3">Uncharacterized protein</fullName>
    </submittedName>
</protein>
<feature type="region of interest" description="Disordered" evidence="2">
    <location>
        <begin position="137"/>
        <end position="157"/>
    </location>
</feature>
<feature type="coiled-coil region" evidence="1">
    <location>
        <begin position="26"/>
        <end position="54"/>
    </location>
</feature>
<dbReference type="EMBL" id="HBUF01475344">
    <property type="protein sequence ID" value="CAG6744781.1"/>
    <property type="molecule type" value="Transcribed_RNA"/>
</dbReference>
<organism evidence="3">
    <name type="scientific">Cacopsylla melanoneura</name>
    <dbReference type="NCBI Taxonomy" id="428564"/>
    <lineage>
        <taxon>Eukaryota</taxon>
        <taxon>Metazoa</taxon>
        <taxon>Ecdysozoa</taxon>
        <taxon>Arthropoda</taxon>
        <taxon>Hexapoda</taxon>
        <taxon>Insecta</taxon>
        <taxon>Pterygota</taxon>
        <taxon>Neoptera</taxon>
        <taxon>Paraneoptera</taxon>
        <taxon>Hemiptera</taxon>
        <taxon>Sternorrhyncha</taxon>
        <taxon>Psylloidea</taxon>
        <taxon>Psyllidae</taxon>
        <taxon>Psyllinae</taxon>
        <taxon>Cacopsylla</taxon>
    </lineage>
</organism>